<sequence>MDSEVAHDFSPFFQVYKDGRVERFFGTEFVPPSLDPRTGVSSKDVIIAPETGVSARIYIPKIINNPIGKLPLLVYFHGGAFCLGSAFSPTYHSYLNSLVAEANVVAVSVEYRLAPEHLLPIAYHDSWASFEWVASHSKGEGSEAWLKDHADFSRVFFAGDSAGANIAHNMAMRAGAAELDGLKLLGVVLVHPYFLGEGEERVDKLWHFLCPSTTGCDDPRINPAAGPSLSGLGCTRVLVCVAEKDRLRERGVFYYETLGKSGWEGEMEIMETDGEDHVFHLFNPTCQKAVEMTKKMASFMNRDIIPSL</sequence>
<reference evidence="3 4" key="1">
    <citation type="submission" date="2020-04" db="EMBL/GenBank/DDBJ databases">
        <title>Plant Genome Project.</title>
        <authorList>
            <person name="Zhang R.-G."/>
        </authorList>
    </citation>
    <scope>NUCLEOTIDE SEQUENCE [LARGE SCALE GENOMIC DNA]</scope>
    <source>
        <strain evidence="3">YNK0</strain>
        <tissue evidence="3">Leaf</tissue>
    </source>
</reference>
<proteinExistence type="predicted"/>
<keyword evidence="4" id="KW-1185">Reference proteome</keyword>
<dbReference type="InterPro" id="IPR029058">
    <property type="entry name" value="AB_hydrolase_fold"/>
</dbReference>
<dbReference type="OrthoDB" id="408631at2759"/>
<dbReference type="EMBL" id="JABCRI010000006">
    <property type="protein sequence ID" value="KAF8405069.1"/>
    <property type="molecule type" value="Genomic_DNA"/>
</dbReference>
<evidence type="ECO:0000259" key="2">
    <source>
        <dbReference type="Pfam" id="PF07859"/>
    </source>
</evidence>
<dbReference type="Gene3D" id="3.40.50.1820">
    <property type="entry name" value="alpha/beta hydrolase"/>
    <property type="match status" value="1"/>
</dbReference>
<feature type="active site" evidence="1">
    <location>
        <position position="161"/>
    </location>
</feature>
<evidence type="ECO:0000313" key="4">
    <source>
        <dbReference type="Proteomes" id="UP000655225"/>
    </source>
</evidence>
<dbReference type="GO" id="GO:0016787">
    <property type="term" value="F:hydrolase activity"/>
    <property type="evidence" value="ECO:0007669"/>
    <property type="project" value="InterPro"/>
</dbReference>
<name>A0A834ZBQ8_TETSI</name>
<accession>A0A834ZBQ8</accession>
<dbReference type="InterPro" id="IPR033140">
    <property type="entry name" value="Lipase_GDXG_put_SER_AS"/>
</dbReference>
<feature type="domain" description="Alpha/beta hydrolase fold-3" evidence="2">
    <location>
        <begin position="73"/>
        <end position="280"/>
    </location>
</feature>
<dbReference type="PANTHER" id="PTHR23024:SF467">
    <property type="entry name" value="CARBOXYLESTERASE 12-RELATED"/>
    <property type="match status" value="1"/>
</dbReference>
<protein>
    <recommendedName>
        <fullName evidence="2">Alpha/beta hydrolase fold-3 domain-containing protein</fullName>
    </recommendedName>
</protein>
<dbReference type="AlphaFoldDB" id="A0A834ZBQ8"/>
<dbReference type="SUPFAM" id="SSF53474">
    <property type="entry name" value="alpha/beta-Hydrolases"/>
    <property type="match status" value="1"/>
</dbReference>
<dbReference type="InterPro" id="IPR050466">
    <property type="entry name" value="Carboxylest/Gibb_receptor"/>
</dbReference>
<dbReference type="InterPro" id="IPR013094">
    <property type="entry name" value="AB_hydrolase_3"/>
</dbReference>
<evidence type="ECO:0000256" key="1">
    <source>
        <dbReference type="PROSITE-ProRule" id="PRU10038"/>
    </source>
</evidence>
<dbReference type="PANTHER" id="PTHR23024">
    <property type="entry name" value="ARYLACETAMIDE DEACETYLASE"/>
    <property type="match status" value="1"/>
</dbReference>
<comment type="caution">
    <text evidence="3">The sequence shown here is derived from an EMBL/GenBank/DDBJ whole genome shotgun (WGS) entry which is preliminary data.</text>
</comment>
<evidence type="ECO:0000313" key="3">
    <source>
        <dbReference type="EMBL" id="KAF8405069.1"/>
    </source>
</evidence>
<organism evidence="3 4">
    <name type="scientific">Tetracentron sinense</name>
    <name type="common">Spur-leaf</name>
    <dbReference type="NCBI Taxonomy" id="13715"/>
    <lineage>
        <taxon>Eukaryota</taxon>
        <taxon>Viridiplantae</taxon>
        <taxon>Streptophyta</taxon>
        <taxon>Embryophyta</taxon>
        <taxon>Tracheophyta</taxon>
        <taxon>Spermatophyta</taxon>
        <taxon>Magnoliopsida</taxon>
        <taxon>Trochodendrales</taxon>
        <taxon>Trochodendraceae</taxon>
        <taxon>Tetracentron</taxon>
    </lineage>
</organism>
<dbReference type="OMA" id="MIMKSAG"/>
<dbReference type="Proteomes" id="UP000655225">
    <property type="component" value="Unassembled WGS sequence"/>
</dbReference>
<gene>
    <name evidence="3" type="ORF">HHK36_009966</name>
</gene>
<dbReference type="Pfam" id="PF07859">
    <property type="entry name" value="Abhydrolase_3"/>
    <property type="match status" value="1"/>
</dbReference>
<dbReference type="PROSITE" id="PS01174">
    <property type="entry name" value="LIPASE_GDXG_SER"/>
    <property type="match status" value="1"/>
</dbReference>